<reference evidence="8 9" key="1">
    <citation type="submission" date="2015-12" db="EMBL/GenBank/DDBJ databases">
        <title>Draft genome sequence of Moniliophthora roreri, the causal agent of frosty pod rot of cacao.</title>
        <authorList>
            <person name="Aime M.C."/>
            <person name="Diaz-Valderrama J.R."/>
            <person name="Kijpornyongpan T."/>
            <person name="Phillips-Mora W."/>
        </authorList>
    </citation>
    <scope>NUCLEOTIDE SEQUENCE [LARGE SCALE GENOMIC DNA]</scope>
    <source>
        <strain evidence="8 9">MCA 2952</strain>
    </source>
</reference>
<dbReference type="Gene3D" id="3.30.40.10">
    <property type="entry name" value="Zinc/RING finger domain, C3HC4 (zinc finger)"/>
    <property type="match status" value="1"/>
</dbReference>
<dbReference type="GO" id="GO:0008270">
    <property type="term" value="F:zinc ion binding"/>
    <property type="evidence" value="ECO:0007669"/>
    <property type="project" value="UniProtKB-KW"/>
</dbReference>
<evidence type="ECO:0000256" key="1">
    <source>
        <dbReference type="ARBA" id="ARBA00022723"/>
    </source>
</evidence>
<dbReference type="InterPro" id="IPR013083">
    <property type="entry name" value="Znf_RING/FYVE/PHD"/>
</dbReference>
<dbReference type="Proteomes" id="UP000054988">
    <property type="component" value="Unassembled WGS sequence"/>
</dbReference>
<dbReference type="PANTHER" id="PTHR23041:SF78">
    <property type="entry name" value="E3 UBIQUITIN-PROTEIN LIGASE RNF4"/>
    <property type="match status" value="1"/>
</dbReference>
<evidence type="ECO:0000256" key="2">
    <source>
        <dbReference type="ARBA" id="ARBA00022771"/>
    </source>
</evidence>
<dbReference type="InterPro" id="IPR047134">
    <property type="entry name" value="RNF4"/>
</dbReference>
<dbReference type="SMART" id="SM00184">
    <property type="entry name" value="RING"/>
    <property type="match status" value="1"/>
</dbReference>
<dbReference type="Pfam" id="PF13445">
    <property type="entry name" value="zf-RING_UBOX"/>
    <property type="match status" value="1"/>
</dbReference>
<dbReference type="AlphaFoldDB" id="A0A0W0FWC7"/>
<dbReference type="PROSITE" id="PS50089">
    <property type="entry name" value="ZF_RING_2"/>
    <property type="match status" value="1"/>
</dbReference>
<evidence type="ECO:0000259" key="7">
    <source>
        <dbReference type="PROSITE" id="PS50089"/>
    </source>
</evidence>
<evidence type="ECO:0000313" key="9">
    <source>
        <dbReference type="Proteomes" id="UP000054988"/>
    </source>
</evidence>
<dbReference type="EMBL" id="LATX01001565">
    <property type="protein sequence ID" value="KTB40620.1"/>
    <property type="molecule type" value="Genomic_DNA"/>
</dbReference>
<feature type="region of interest" description="Disordered" evidence="6">
    <location>
        <begin position="239"/>
        <end position="273"/>
    </location>
</feature>
<organism evidence="8 9">
    <name type="scientific">Moniliophthora roreri</name>
    <name type="common">Frosty pod rot fungus</name>
    <name type="synonym">Monilia roreri</name>
    <dbReference type="NCBI Taxonomy" id="221103"/>
    <lineage>
        <taxon>Eukaryota</taxon>
        <taxon>Fungi</taxon>
        <taxon>Dikarya</taxon>
        <taxon>Basidiomycota</taxon>
        <taxon>Agaricomycotina</taxon>
        <taxon>Agaricomycetes</taxon>
        <taxon>Agaricomycetidae</taxon>
        <taxon>Agaricales</taxon>
        <taxon>Marasmiineae</taxon>
        <taxon>Marasmiaceae</taxon>
        <taxon>Moniliophthora</taxon>
    </lineage>
</organism>
<dbReference type="PROSITE" id="PS00518">
    <property type="entry name" value="ZF_RING_1"/>
    <property type="match status" value="1"/>
</dbReference>
<feature type="coiled-coil region" evidence="5">
    <location>
        <begin position="66"/>
        <end position="107"/>
    </location>
</feature>
<dbReference type="SUPFAM" id="SSF57850">
    <property type="entry name" value="RING/U-box"/>
    <property type="match status" value="1"/>
</dbReference>
<dbReference type="InterPro" id="IPR001841">
    <property type="entry name" value="Znf_RING"/>
</dbReference>
<evidence type="ECO:0000256" key="6">
    <source>
        <dbReference type="SAM" id="MobiDB-lite"/>
    </source>
</evidence>
<feature type="region of interest" description="Disordered" evidence="6">
    <location>
        <begin position="1"/>
        <end position="43"/>
    </location>
</feature>
<gene>
    <name evidence="8" type="ORF">WG66_6781</name>
</gene>
<comment type="caution">
    <text evidence="8">The sequence shown here is derived from an EMBL/GenBank/DDBJ whole genome shotgun (WGS) entry which is preliminary data.</text>
</comment>
<dbReference type="InterPro" id="IPR027370">
    <property type="entry name" value="Znf-RING_euk"/>
</dbReference>
<evidence type="ECO:0000256" key="4">
    <source>
        <dbReference type="PROSITE-ProRule" id="PRU00175"/>
    </source>
</evidence>
<dbReference type="eggNOG" id="ENOG502SRD8">
    <property type="taxonomic scope" value="Eukaryota"/>
</dbReference>
<evidence type="ECO:0000256" key="3">
    <source>
        <dbReference type="ARBA" id="ARBA00022833"/>
    </source>
</evidence>
<name>A0A0W0FWC7_MONRR</name>
<proteinExistence type="predicted"/>
<accession>A0A0W0FWC7</accession>
<keyword evidence="3" id="KW-0862">Zinc</keyword>
<keyword evidence="5" id="KW-0175">Coiled coil</keyword>
<protein>
    <recommendedName>
        <fullName evidence="7">RING-type domain-containing protein</fullName>
    </recommendedName>
</protein>
<feature type="domain" description="RING-type" evidence="7">
    <location>
        <begin position="131"/>
        <end position="217"/>
    </location>
</feature>
<sequence>MASAQPARRSTSSRRLLSETQAVTRSIGKGSDPSSKNKGKSTAKIIDVIEISSDEDEPVVPLKRKKEVFVEGQRDLERQLKKLKEENEGLKKKQLESDKEIERFKQELRLKQANSTSATLPISDLEDHISCEICTLKLWTPYILPDCGHTFCQSCLQDWFNTTHNQHFAQPQNDPYAHLPAHVRLMVQQDPGLANYVAVQLPPPPRPPVQYTCPTCRTDVRHRPVEDFVLKAVVRTVAQAQGESSPKKAPVTKGRGRVPPVPEDPWGKFFPRT</sequence>
<evidence type="ECO:0000256" key="5">
    <source>
        <dbReference type="SAM" id="Coils"/>
    </source>
</evidence>
<dbReference type="InterPro" id="IPR017907">
    <property type="entry name" value="Znf_RING_CS"/>
</dbReference>
<evidence type="ECO:0000313" key="8">
    <source>
        <dbReference type="EMBL" id="KTB40620.1"/>
    </source>
</evidence>
<dbReference type="PANTHER" id="PTHR23041">
    <property type="entry name" value="RING FINGER DOMAIN-CONTAINING"/>
    <property type="match status" value="1"/>
</dbReference>
<keyword evidence="1" id="KW-0479">Metal-binding</keyword>
<keyword evidence="2 4" id="KW-0863">Zinc-finger</keyword>